<dbReference type="Gene3D" id="3.40.1190.20">
    <property type="match status" value="1"/>
</dbReference>
<dbReference type="GO" id="GO:0008673">
    <property type="term" value="F:2-dehydro-3-deoxygluconokinase activity"/>
    <property type="evidence" value="ECO:0007669"/>
    <property type="project" value="UniProtKB-EC"/>
</dbReference>
<dbReference type="PANTHER" id="PTHR43320:SF2">
    <property type="entry name" value="2-DEHYDRO-3-DEOXYGLUCONOKINASE_2-DEHYDRO-3-DEOXYGALACTONOKINASE"/>
    <property type="match status" value="1"/>
</dbReference>
<evidence type="ECO:0000256" key="3">
    <source>
        <dbReference type="ARBA" id="ARBA00022777"/>
    </source>
</evidence>
<evidence type="ECO:0000313" key="7">
    <source>
        <dbReference type="Proteomes" id="UP000575985"/>
    </source>
</evidence>
<gene>
    <name evidence="6" type="ORF">HNR12_005001</name>
</gene>
<feature type="region of interest" description="Disordered" evidence="4">
    <location>
        <begin position="1"/>
        <end position="25"/>
    </location>
</feature>
<dbReference type="AlphaFoldDB" id="A0A853BUR1"/>
<keyword evidence="7" id="KW-1185">Reference proteome</keyword>
<name>A0A853BUR1_9ACTN</name>
<sequence length="316" mass="33121">MDHQRHTDLWPGEQDPPAPAGGAGLDAVCVGETMALLVPDPAGTDGRRSFQLEIGGAESNVAIHLARTGLRVAWYSALGDDDLGRHVRGRVAAEGVDCRVRTDPDRPTGLYLKEFDGTGRTRVRYYRRGSAALALGAADAARVRAEAPRLVHTTGITPALSEGCRALVDALFTEAAPGTLRSFDVNYRPALHGPDEARVLRETARRADVVFCGLDEAESLWGAATLDDVRELLEGPDLLVVKQGAEGATAFRGGRSWFAPAPEVEVVEPVGAGDAFAAGVLHGLLTGADVAASLAEGARLAGTALGVRGDIPPRPS</sequence>
<keyword evidence="2 6" id="KW-0808">Transferase</keyword>
<keyword evidence="3 6" id="KW-0418">Kinase</keyword>
<dbReference type="EMBL" id="JACCFO010000001">
    <property type="protein sequence ID" value="NYI98724.1"/>
    <property type="molecule type" value="Genomic_DNA"/>
</dbReference>
<dbReference type="PANTHER" id="PTHR43320">
    <property type="entry name" value="SUGAR KINASE"/>
    <property type="match status" value="1"/>
</dbReference>
<evidence type="ECO:0000313" key="6">
    <source>
        <dbReference type="EMBL" id="NYI98724.1"/>
    </source>
</evidence>
<dbReference type="EC" id="2.7.1.45" evidence="6"/>
<comment type="similarity">
    <text evidence="1">Belongs to the carbohydrate kinase PfkB family.</text>
</comment>
<dbReference type="Pfam" id="PF00294">
    <property type="entry name" value="PfkB"/>
    <property type="match status" value="1"/>
</dbReference>
<feature type="domain" description="Carbohydrate kinase PfkB" evidence="5">
    <location>
        <begin position="27"/>
        <end position="315"/>
    </location>
</feature>
<dbReference type="RefSeq" id="WP_179769818.1">
    <property type="nucleotide sequence ID" value="NZ_JACCFO010000001.1"/>
</dbReference>
<evidence type="ECO:0000259" key="5">
    <source>
        <dbReference type="Pfam" id="PF00294"/>
    </source>
</evidence>
<comment type="caution">
    <text evidence="6">The sequence shown here is derived from an EMBL/GenBank/DDBJ whole genome shotgun (WGS) entry which is preliminary data.</text>
</comment>
<dbReference type="Proteomes" id="UP000575985">
    <property type="component" value="Unassembled WGS sequence"/>
</dbReference>
<dbReference type="InterPro" id="IPR011611">
    <property type="entry name" value="PfkB_dom"/>
</dbReference>
<dbReference type="InterPro" id="IPR052700">
    <property type="entry name" value="Carb_kinase_PfkB-like"/>
</dbReference>
<evidence type="ECO:0000256" key="4">
    <source>
        <dbReference type="SAM" id="MobiDB-lite"/>
    </source>
</evidence>
<evidence type="ECO:0000256" key="1">
    <source>
        <dbReference type="ARBA" id="ARBA00010688"/>
    </source>
</evidence>
<proteinExistence type="inferred from homology"/>
<dbReference type="CDD" id="cd01166">
    <property type="entry name" value="KdgK"/>
    <property type="match status" value="1"/>
</dbReference>
<reference evidence="6 7" key="1">
    <citation type="submission" date="2020-07" db="EMBL/GenBank/DDBJ databases">
        <title>Sequencing the genomes of 1000 actinobacteria strains.</title>
        <authorList>
            <person name="Klenk H.-P."/>
        </authorList>
    </citation>
    <scope>NUCLEOTIDE SEQUENCE [LARGE SCALE GENOMIC DNA]</scope>
    <source>
        <strain evidence="6 7">DSM 45927</strain>
    </source>
</reference>
<organism evidence="6 7">
    <name type="scientific">Streptomonospora nanhaiensis</name>
    <dbReference type="NCBI Taxonomy" id="1323731"/>
    <lineage>
        <taxon>Bacteria</taxon>
        <taxon>Bacillati</taxon>
        <taxon>Actinomycetota</taxon>
        <taxon>Actinomycetes</taxon>
        <taxon>Streptosporangiales</taxon>
        <taxon>Nocardiopsidaceae</taxon>
        <taxon>Streptomonospora</taxon>
    </lineage>
</organism>
<dbReference type="InterPro" id="IPR029056">
    <property type="entry name" value="Ribokinase-like"/>
</dbReference>
<evidence type="ECO:0000256" key="2">
    <source>
        <dbReference type="ARBA" id="ARBA00022679"/>
    </source>
</evidence>
<dbReference type="SUPFAM" id="SSF53613">
    <property type="entry name" value="Ribokinase-like"/>
    <property type="match status" value="1"/>
</dbReference>
<accession>A0A853BUR1</accession>
<protein>
    <submittedName>
        <fullName evidence="6">2-dehydro-3-deoxygluconokinase</fullName>
        <ecNumber evidence="6">2.7.1.45</ecNumber>
    </submittedName>
</protein>